<evidence type="ECO:0000256" key="4">
    <source>
        <dbReference type="ARBA" id="ARBA00022989"/>
    </source>
</evidence>
<evidence type="ECO:0000256" key="5">
    <source>
        <dbReference type="ARBA" id="ARBA00023136"/>
    </source>
</evidence>
<keyword evidence="8" id="KW-1185">Reference proteome</keyword>
<accession>A0A9X1WYZ8</accession>
<dbReference type="AlphaFoldDB" id="A0A9X1WYZ8"/>
<evidence type="ECO:0000256" key="1">
    <source>
        <dbReference type="ARBA" id="ARBA00004141"/>
    </source>
</evidence>
<comment type="similarity">
    <text evidence="2">Belongs to the TMEM19 family.</text>
</comment>
<reference evidence="7" key="1">
    <citation type="submission" date="2022-04" db="EMBL/GenBank/DDBJ databases">
        <title>Mucilaginibacter sp. RS28 isolated from freshwater.</title>
        <authorList>
            <person name="Ko S.-R."/>
        </authorList>
    </citation>
    <scope>NUCLEOTIDE SEQUENCE</scope>
    <source>
        <strain evidence="7">RS28</strain>
    </source>
</reference>
<evidence type="ECO:0000256" key="2">
    <source>
        <dbReference type="ARBA" id="ARBA00009012"/>
    </source>
</evidence>
<name>A0A9X1WYZ8_9SPHI</name>
<dbReference type="InterPro" id="IPR002794">
    <property type="entry name" value="DUF92_TMEM19"/>
</dbReference>
<dbReference type="EMBL" id="JALJEJ010000001">
    <property type="protein sequence ID" value="MCJ8208242.1"/>
    <property type="molecule type" value="Genomic_DNA"/>
</dbReference>
<dbReference type="Proteomes" id="UP001139450">
    <property type="component" value="Unassembled WGS sequence"/>
</dbReference>
<dbReference type="Pfam" id="PF01940">
    <property type="entry name" value="DUF92"/>
    <property type="match status" value="1"/>
</dbReference>
<evidence type="ECO:0000313" key="8">
    <source>
        <dbReference type="Proteomes" id="UP001139450"/>
    </source>
</evidence>
<feature type="transmembrane region" description="Helical" evidence="6">
    <location>
        <begin position="29"/>
        <end position="59"/>
    </location>
</feature>
<keyword evidence="4 6" id="KW-1133">Transmembrane helix</keyword>
<dbReference type="RefSeq" id="WP_245128076.1">
    <property type="nucleotide sequence ID" value="NZ_JALJEJ010000001.1"/>
</dbReference>
<comment type="caution">
    <text evidence="7">The sequence shown here is derived from an EMBL/GenBank/DDBJ whole genome shotgun (WGS) entry which is preliminary data.</text>
</comment>
<feature type="transmembrane region" description="Helical" evidence="6">
    <location>
        <begin position="186"/>
        <end position="204"/>
    </location>
</feature>
<protein>
    <submittedName>
        <fullName evidence="7">DUF92 domain-containing protein</fullName>
    </submittedName>
</protein>
<evidence type="ECO:0000256" key="6">
    <source>
        <dbReference type="SAM" id="Phobius"/>
    </source>
</evidence>
<feature type="transmembrane region" description="Helical" evidence="6">
    <location>
        <begin position="213"/>
        <end position="231"/>
    </location>
</feature>
<comment type="subcellular location">
    <subcellularLocation>
        <location evidence="1">Membrane</location>
        <topology evidence="1">Multi-pass membrane protein</topology>
    </subcellularLocation>
</comment>
<proteinExistence type="inferred from homology"/>
<dbReference type="GO" id="GO:0016020">
    <property type="term" value="C:membrane"/>
    <property type="evidence" value="ECO:0007669"/>
    <property type="project" value="UniProtKB-SubCell"/>
</dbReference>
<keyword evidence="5 6" id="KW-0472">Membrane</keyword>
<gene>
    <name evidence="7" type="ORF">MUY27_00890</name>
</gene>
<feature type="transmembrane region" description="Helical" evidence="6">
    <location>
        <begin position="85"/>
        <end position="103"/>
    </location>
</feature>
<evidence type="ECO:0000313" key="7">
    <source>
        <dbReference type="EMBL" id="MCJ8208242.1"/>
    </source>
</evidence>
<feature type="transmembrane region" description="Helical" evidence="6">
    <location>
        <begin position="153"/>
        <end position="174"/>
    </location>
</feature>
<dbReference type="PANTHER" id="PTHR13353">
    <property type="entry name" value="TRANSMEMBRANE PROTEIN 19"/>
    <property type="match status" value="1"/>
</dbReference>
<dbReference type="PANTHER" id="PTHR13353:SF5">
    <property type="entry name" value="TRANSMEMBRANE PROTEIN 19"/>
    <property type="match status" value="1"/>
</dbReference>
<evidence type="ECO:0000256" key="3">
    <source>
        <dbReference type="ARBA" id="ARBA00022692"/>
    </source>
</evidence>
<organism evidence="7 8">
    <name type="scientific">Mucilaginibacter straminoryzae</name>
    <dbReference type="NCBI Taxonomy" id="2932774"/>
    <lineage>
        <taxon>Bacteria</taxon>
        <taxon>Pseudomonadati</taxon>
        <taxon>Bacteroidota</taxon>
        <taxon>Sphingobacteriia</taxon>
        <taxon>Sphingobacteriales</taxon>
        <taxon>Sphingobacteriaceae</taxon>
        <taxon>Mucilaginibacter</taxon>
    </lineage>
</organism>
<keyword evidence="3 6" id="KW-0812">Transmembrane</keyword>
<sequence>MHFPVYVFLAAAAIWSSLRRKLTPLGSMTGFIVGALVFAATGAVGLTMLAVFFAAGTLATSIGKVKKQQLAVAEGDNGRRTAGQVLANGGVAALCGGIALAMPDQQATMLLMVAGSLASATADTLSSELGTLHGKRFYNILSFKKDIRGADGVVSLEGTLIGVAGASLIALIYACKAGFDSNVIRIIIAGTLGNMTDSILGAALERKHKIGNNLVNFLNTLSGALFCWLLSRLL</sequence>